<sequence>MPASSSSKNIAAKTLLRSSSAAAHPPQLLLQKEVDRWRTSPTTARSTRSSSTAALLLHETLTSTDRPTLLKNSTLPLAECPPHHQPAPQMRPARSTEPFSTLPLISLFRHFRPTLLASASASPTSTGNPLQSTPGTTQSRYRSPHAFPTGSPPSPIWRVSTLCLYNGYSGIGTVGFIPAVWVVDLIDEVVQV</sequence>
<name>A0AAP0G9J4_9ASPA</name>
<dbReference type="AlphaFoldDB" id="A0AAP0G9J4"/>
<keyword evidence="3" id="KW-1185">Reference proteome</keyword>
<organism evidence="2 3">
    <name type="scientific">Platanthera zijinensis</name>
    <dbReference type="NCBI Taxonomy" id="2320716"/>
    <lineage>
        <taxon>Eukaryota</taxon>
        <taxon>Viridiplantae</taxon>
        <taxon>Streptophyta</taxon>
        <taxon>Embryophyta</taxon>
        <taxon>Tracheophyta</taxon>
        <taxon>Spermatophyta</taxon>
        <taxon>Magnoliopsida</taxon>
        <taxon>Liliopsida</taxon>
        <taxon>Asparagales</taxon>
        <taxon>Orchidaceae</taxon>
        <taxon>Orchidoideae</taxon>
        <taxon>Orchideae</taxon>
        <taxon>Orchidinae</taxon>
        <taxon>Platanthera</taxon>
    </lineage>
</organism>
<evidence type="ECO:0000313" key="2">
    <source>
        <dbReference type="EMBL" id="KAK8946427.1"/>
    </source>
</evidence>
<feature type="region of interest" description="Disordered" evidence="1">
    <location>
        <begin position="118"/>
        <end position="149"/>
    </location>
</feature>
<accession>A0AAP0G9J4</accession>
<dbReference type="EMBL" id="JBBWWQ010000005">
    <property type="protein sequence ID" value="KAK8946427.1"/>
    <property type="molecule type" value="Genomic_DNA"/>
</dbReference>
<evidence type="ECO:0000313" key="3">
    <source>
        <dbReference type="Proteomes" id="UP001418222"/>
    </source>
</evidence>
<protein>
    <submittedName>
        <fullName evidence="2">Uncharacterized protein</fullName>
    </submittedName>
</protein>
<feature type="compositionally biased region" description="Polar residues" evidence="1">
    <location>
        <begin position="127"/>
        <end position="141"/>
    </location>
</feature>
<proteinExistence type="predicted"/>
<gene>
    <name evidence="2" type="ORF">KSP39_PZI006669</name>
</gene>
<dbReference type="Proteomes" id="UP001418222">
    <property type="component" value="Unassembled WGS sequence"/>
</dbReference>
<comment type="caution">
    <text evidence="2">The sequence shown here is derived from an EMBL/GenBank/DDBJ whole genome shotgun (WGS) entry which is preliminary data.</text>
</comment>
<reference evidence="2 3" key="1">
    <citation type="journal article" date="2022" name="Nat. Plants">
        <title>Genomes of leafy and leafless Platanthera orchids illuminate the evolution of mycoheterotrophy.</title>
        <authorList>
            <person name="Li M.H."/>
            <person name="Liu K.W."/>
            <person name="Li Z."/>
            <person name="Lu H.C."/>
            <person name="Ye Q.L."/>
            <person name="Zhang D."/>
            <person name="Wang J.Y."/>
            <person name="Li Y.F."/>
            <person name="Zhong Z.M."/>
            <person name="Liu X."/>
            <person name="Yu X."/>
            <person name="Liu D.K."/>
            <person name="Tu X.D."/>
            <person name="Liu B."/>
            <person name="Hao Y."/>
            <person name="Liao X.Y."/>
            <person name="Jiang Y.T."/>
            <person name="Sun W.H."/>
            <person name="Chen J."/>
            <person name="Chen Y.Q."/>
            <person name="Ai Y."/>
            <person name="Zhai J.W."/>
            <person name="Wu S.S."/>
            <person name="Zhou Z."/>
            <person name="Hsiao Y.Y."/>
            <person name="Wu W.L."/>
            <person name="Chen Y.Y."/>
            <person name="Lin Y.F."/>
            <person name="Hsu J.L."/>
            <person name="Li C.Y."/>
            <person name="Wang Z.W."/>
            <person name="Zhao X."/>
            <person name="Zhong W.Y."/>
            <person name="Ma X.K."/>
            <person name="Ma L."/>
            <person name="Huang J."/>
            <person name="Chen G.Z."/>
            <person name="Huang M.Z."/>
            <person name="Huang L."/>
            <person name="Peng D.H."/>
            <person name="Luo Y.B."/>
            <person name="Zou S.Q."/>
            <person name="Chen S.P."/>
            <person name="Lan S."/>
            <person name="Tsai W.C."/>
            <person name="Van de Peer Y."/>
            <person name="Liu Z.J."/>
        </authorList>
    </citation>
    <scope>NUCLEOTIDE SEQUENCE [LARGE SCALE GENOMIC DNA]</scope>
    <source>
        <strain evidence="2">Lor287</strain>
    </source>
</reference>
<evidence type="ECO:0000256" key="1">
    <source>
        <dbReference type="SAM" id="MobiDB-lite"/>
    </source>
</evidence>